<evidence type="ECO:0000313" key="1">
    <source>
        <dbReference type="EMBL" id="KAH7867005.1"/>
    </source>
</evidence>
<gene>
    <name evidence="1" type="ORF">Vadar_027733</name>
</gene>
<organism evidence="1 2">
    <name type="scientific">Vaccinium darrowii</name>
    <dbReference type="NCBI Taxonomy" id="229202"/>
    <lineage>
        <taxon>Eukaryota</taxon>
        <taxon>Viridiplantae</taxon>
        <taxon>Streptophyta</taxon>
        <taxon>Embryophyta</taxon>
        <taxon>Tracheophyta</taxon>
        <taxon>Spermatophyta</taxon>
        <taxon>Magnoliopsida</taxon>
        <taxon>eudicotyledons</taxon>
        <taxon>Gunneridae</taxon>
        <taxon>Pentapetalae</taxon>
        <taxon>asterids</taxon>
        <taxon>Ericales</taxon>
        <taxon>Ericaceae</taxon>
        <taxon>Vaccinioideae</taxon>
        <taxon>Vaccinieae</taxon>
        <taxon>Vaccinium</taxon>
    </lineage>
</organism>
<proteinExistence type="predicted"/>
<protein>
    <submittedName>
        <fullName evidence="1">Uncharacterized protein</fullName>
    </submittedName>
</protein>
<dbReference type="Proteomes" id="UP000828048">
    <property type="component" value="Chromosome 9"/>
</dbReference>
<reference evidence="1 2" key="1">
    <citation type="journal article" date="2021" name="Hortic Res">
        <title>High-quality reference genome and annotation aids understanding of berry development for evergreen blueberry (Vaccinium darrowii).</title>
        <authorList>
            <person name="Yu J."/>
            <person name="Hulse-Kemp A.M."/>
            <person name="Babiker E."/>
            <person name="Staton M."/>
        </authorList>
    </citation>
    <scope>NUCLEOTIDE SEQUENCE [LARGE SCALE GENOMIC DNA]</scope>
    <source>
        <strain evidence="2">cv. NJ 8807/NJ 8810</strain>
        <tissue evidence="1">Young leaf</tissue>
    </source>
</reference>
<sequence length="148" mass="16719">MWARTWSKIVQDDAIIIPTSILSHITILLYPQFIISISWLFLESIIILLHQDRRHGTNRRSKTQKLVPIVCIEAFSVGHRRWREGGWRWRGGEINGVAGGGGGGRRLGWWRRRVVLRSFLGGSSSESSSTTAAAAARRSVAGHRHQIR</sequence>
<evidence type="ECO:0000313" key="2">
    <source>
        <dbReference type="Proteomes" id="UP000828048"/>
    </source>
</evidence>
<accession>A0ACB7ZPF7</accession>
<comment type="caution">
    <text evidence="1">The sequence shown here is derived from an EMBL/GenBank/DDBJ whole genome shotgun (WGS) entry which is preliminary data.</text>
</comment>
<dbReference type="EMBL" id="CM037159">
    <property type="protein sequence ID" value="KAH7867005.1"/>
    <property type="molecule type" value="Genomic_DNA"/>
</dbReference>
<name>A0ACB7ZPF7_9ERIC</name>
<keyword evidence="2" id="KW-1185">Reference proteome</keyword>